<evidence type="ECO:0000256" key="8">
    <source>
        <dbReference type="SAM" id="MobiDB-lite"/>
    </source>
</evidence>
<proteinExistence type="inferred from homology"/>
<dbReference type="Pfam" id="PF01594">
    <property type="entry name" value="AI-2E_transport"/>
    <property type="match status" value="1"/>
</dbReference>
<keyword evidence="3" id="KW-0813">Transport</keyword>
<keyword evidence="11" id="KW-1185">Reference proteome</keyword>
<feature type="transmembrane region" description="Helical" evidence="9">
    <location>
        <begin position="210"/>
        <end position="230"/>
    </location>
</feature>
<accession>A0ABW5G4F4</accession>
<evidence type="ECO:0000256" key="4">
    <source>
        <dbReference type="ARBA" id="ARBA00022475"/>
    </source>
</evidence>
<gene>
    <name evidence="10" type="ORF">ACFSXZ_33360</name>
</gene>
<dbReference type="Proteomes" id="UP001597417">
    <property type="component" value="Unassembled WGS sequence"/>
</dbReference>
<dbReference type="InterPro" id="IPR002549">
    <property type="entry name" value="AI-2E-like"/>
</dbReference>
<comment type="subcellular location">
    <subcellularLocation>
        <location evidence="1">Cell membrane</location>
        <topology evidence="1">Multi-pass membrane protein</topology>
    </subcellularLocation>
</comment>
<evidence type="ECO:0000256" key="2">
    <source>
        <dbReference type="ARBA" id="ARBA00009773"/>
    </source>
</evidence>
<evidence type="ECO:0000256" key="1">
    <source>
        <dbReference type="ARBA" id="ARBA00004651"/>
    </source>
</evidence>
<dbReference type="RefSeq" id="WP_378269693.1">
    <property type="nucleotide sequence ID" value="NZ_JBHUKR010000021.1"/>
</dbReference>
<keyword evidence="5 9" id="KW-0812">Transmembrane</keyword>
<evidence type="ECO:0000313" key="10">
    <source>
        <dbReference type="EMBL" id="MFD2421229.1"/>
    </source>
</evidence>
<evidence type="ECO:0000256" key="5">
    <source>
        <dbReference type="ARBA" id="ARBA00022692"/>
    </source>
</evidence>
<evidence type="ECO:0000256" key="6">
    <source>
        <dbReference type="ARBA" id="ARBA00022989"/>
    </source>
</evidence>
<keyword evidence="4" id="KW-1003">Cell membrane</keyword>
<feature type="transmembrane region" description="Helical" evidence="9">
    <location>
        <begin position="315"/>
        <end position="340"/>
    </location>
</feature>
<comment type="similarity">
    <text evidence="2">Belongs to the autoinducer-2 exporter (AI-2E) (TC 2.A.86) family.</text>
</comment>
<dbReference type="EMBL" id="JBHUKR010000021">
    <property type="protein sequence ID" value="MFD2421229.1"/>
    <property type="molecule type" value="Genomic_DNA"/>
</dbReference>
<feature type="transmembrane region" description="Helical" evidence="9">
    <location>
        <begin position="97"/>
        <end position="115"/>
    </location>
</feature>
<keyword evidence="6 9" id="KW-1133">Transmembrane helix</keyword>
<evidence type="ECO:0000313" key="11">
    <source>
        <dbReference type="Proteomes" id="UP001597417"/>
    </source>
</evidence>
<evidence type="ECO:0000256" key="7">
    <source>
        <dbReference type="ARBA" id="ARBA00023136"/>
    </source>
</evidence>
<feature type="transmembrane region" description="Helical" evidence="9">
    <location>
        <begin position="360"/>
        <end position="393"/>
    </location>
</feature>
<keyword evidence="7 9" id="KW-0472">Membrane</keyword>
<reference evidence="11" key="1">
    <citation type="journal article" date="2019" name="Int. J. Syst. Evol. Microbiol.">
        <title>The Global Catalogue of Microorganisms (GCM) 10K type strain sequencing project: providing services to taxonomists for standard genome sequencing and annotation.</title>
        <authorList>
            <consortium name="The Broad Institute Genomics Platform"/>
            <consortium name="The Broad Institute Genome Sequencing Center for Infectious Disease"/>
            <person name="Wu L."/>
            <person name="Ma J."/>
        </authorList>
    </citation>
    <scope>NUCLEOTIDE SEQUENCE [LARGE SCALE GENOMIC DNA]</scope>
    <source>
        <strain evidence="11">CGMCC 4.7645</strain>
    </source>
</reference>
<comment type="caution">
    <text evidence="10">The sequence shown here is derived from an EMBL/GenBank/DDBJ whole genome shotgun (WGS) entry which is preliminary data.</text>
</comment>
<evidence type="ECO:0000256" key="3">
    <source>
        <dbReference type="ARBA" id="ARBA00022448"/>
    </source>
</evidence>
<organism evidence="10 11">
    <name type="scientific">Amycolatopsis pigmentata</name>
    <dbReference type="NCBI Taxonomy" id="450801"/>
    <lineage>
        <taxon>Bacteria</taxon>
        <taxon>Bacillati</taxon>
        <taxon>Actinomycetota</taxon>
        <taxon>Actinomycetes</taxon>
        <taxon>Pseudonocardiales</taxon>
        <taxon>Pseudonocardiaceae</taxon>
        <taxon>Amycolatopsis</taxon>
    </lineage>
</organism>
<feature type="region of interest" description="Disordered" evidence="8">
    <location>
        <begin position="18"/>
        <end position="42"/>
    </location>
</feature>
<dbReference type="PANTHER" id="PTHR21716">
    <property type="entry name" value="TRANSMEMBRANE PROTEIN"/>
    <property type="match status" value="1"/>
</dbReference>
<feature type="transmembrane region" description="Helical" evidence="9">
    <location>
        <begin position="289"/>
        <end position="308"/>
    </location>
</feature>
<feature type="transmembrane region" description="Helical" evidence="9">
    <location>
        <begin position="71"/>
        <end position="91"/>
    </location>
</feature>
<feature type="transmembrane region" description="Helical" evidence="9">
    <location>
        <begin position="127"/>
        <end position="148"/>
    </location>
</feature>
<dbReference type="PANTHER" id="PTHR21716:SF53">
    <property type="entry name" value="PERMEASE PERM-RELATED"/>
    <property type="match status" value="1"/>
</dbReference>
<feature type="transmembrane region" description="Helical" evidence="9">
    <location>
        <begin position="258"/>
        <end position="283"/>
    </location>
</feature>
<protein>
    <submittedName>
        <fullName evidence="10">AI-2E family transporter</fullName>
    </submittedName>
</protein>
<evidence type="ECO:0000256" key="9">
    <source>
        <dbReference type="SAM" id="Phobius"/>
    </source>
</evidence>
<name>A0ABW5G4F4_9PSEU</name>
<sequence length="404" mass="43264">MRAWQAVRSRIAALREQRQQWKAAQEPAIEPAGTGPEPEPIDAAEDAAARISTDDQPLGKPGKPLDHRSPFFIGLTGALGVGVAYGFFQILISARDILTLIGLAVFLAIGLNPVVEWLTKRRLPRWAAVSVVLLAALAVVAGFMAAAIPPLVSQATAFVEQIPKFWQELQDHSSLLGRLNDRFHLRDRLTAMISGDSASLLQGVIGAGQIVLGALASTATVVVLTIYFLADLPRIRRTLYRLVPHTRRPRVILIGDEIFARIGGFLLGNLITSVIAGLATFVWTEALGIPYSVLLAMFVAIMDLIPVVGSTIAGIVVVLVALTVSLPIAIATAGFIIVFRLAEDYLLFPKVMDRTVRVPAVATVVAFFVGGALLGVIGAFVAIPVAAVIGLVLKEVLYPRLDRT</sequence>